<dbReference type="KEGG" id="hdt:HYPDE_27233"/>
<evidence type="ECO:0000256" key="4">
    <source>
        <dbReference type="ARBA" id="ARBA00022748"/>
    </source>
</evidence>
<feature type="domain" description="Cytochrome C biogenesis protein transmembrane" evidence="8">
    <location>
        <begin position="21"/>
        <end position="230"/>
    </location>
</feature>
<dbReference type="EMBL" id="CP005587">
    <property type="protein sequence ID" value="AGK57126.1"/>
    <property type="molecule type" value="Genomic_DNA"/>
</dbReference>
<evidence type="ECO:0000256" key="5">
    <source>
        <dbReference type="ARBA" id="ARBA00022989"/>
    </source>
</evidence>
<dbReference type="InterPro" id="IPR003834">
    <property type="entry name" value="Cyt_c_assmbl_TM_dom"/>
</dbReference>
<gene>
    <name evidence="9" type="ORF">HYPDE_27233</name>
</gene>
<evidence type="ECO:0000256" key="3">
    <source>
        <dbReference type="ARBA" id="ARBA00022692"/>
    </source>
</evidence>
<keyword evidence="10" id="KW-1185">Reference proteome</keyword>
<keyword evidence="6 7" id="KW-0472">Membrane</keyword>
<evidence type="ECO:0000256" key="1">
    <source>
        <dbReference type="ARBA" id="ARBA00004141"/>
    </source>
</evidence>
<dbReference type="OrthoDB" id="8227851at2"/>
<evidence type="ECO:0000259" key="8">
    <source>
        <dbReference type="Pfam" id="PF02683"/>
    </source>
</evidence>
<feature type="transmembrane region" description="Helical" evidence="7">
    <location>
        <begin position="139"/>
        <end position="161"/>
    </location>
</feature>
<comment type="subcellular location">
    <subcellularLocation>
        <location evidence="1">Membrane</location>
        <topology evidence="1">Multi-pass membrane protein</topology>
    </subcellularLocation>
</comment>
<dbReference type="Pfam" id="PF02683">
    <property type="entry name" value="DsbD_TM"/>
    <property type="match status" value="1"/>
</dbReference>
<keyword evidence="3 7" id="KW-0812">Transmembrane</keyword>
<dbReference type="eggNOG" id="COG0785">
    <property type="taxonomic scope" value="Bacteria"/>
</dbReference>
<name>N0B9C5_9HYPH</name>
<keyword evidence="4" id="KW-0201">Cytochrome c-type biogenesis</keyword>
<reference evidence="9 10" key="1">
    <citation type="journal article" date="2013" name="Genome Announc.">
        <title>Genome sequences for three denitrifying bacterial strains isolated from a uranium- and nitrate-contaminated subsurface environment.</title>
        <authorList>
            <person name="Venkatramanan R."/>
            <person name="Prakash O."/>
            <person name="Woyke T."/>
            <person name="Chain P."/>
            <person name="Goodwin L.A."/>
            <person name="Watson D."/>
            <person name="Brooks S."/>
            <person name="Kostka J.E."/>
            <person name="Green S.J."/>
        </authorList>
    </citation>
    <scope>NUCLEOTIDE SEQUENCE [LARGE SCALE GENOMIC DNA]</scope>
    <source>
        <strain evidence="9 10">1NES1</strain>
    </source>
</reference>
<protein>
    <submittedName>
        <fullName evidence="9">Cytochrome c biogenesis protein transmembrane region</fullName>
    </submittedName>
</protein>
<feature type="transmembrane region" description="Helical" evidence="7">
    <location>
        <begin position="63"/>
        <end position="92"/>
    </location>
</feature>
<dbReference type="STRING" id="670307.HYPDE_27233"/>
<dbReference type="GO" id="GO:0017004">
    <property type="term" value="P:cytochrome complex assembly"/>
    <property type="evidence" value="ECO:0007669"/>
    <property type="project" value="UniProtKB-KW"/>
</dbReference>
<dbReference type="Proteomes" id="UP000005952">
    <property type="component" value="Chromosome"/>
</dbReference>
<keyword evidence="5 7" id="KW-1133">Transmembrane helix</keyword>
<dbReference type="AlphaFoldDB" id="N0B9C5"/>
<organism evidence="9 10">
    <name type="scientific">Hyphomicrobium denitrificans 1NES1</name>
    <dbReference type="NCBI Taxonomy" id="670307"/>
    <lineage>
        <taxon>Bacteria</taxon>
        <taxon>Pseudomonadati</taxon>
        <taxon>Pseudomonadota</taxon>
        <taxon>Alphaproteobacteria</taxon>
        <taxon>Hyphomicrobiales</taxon>
        <taxon>Hyphomicrobiaceae</taxon>
        <taxon>Hyphomicrobium</taxon>
    </lineage>
</organism>
<feature type="transmembrane region" description="Helical" evidence="7">
    <location>
        <begin position="173"/>
        <end position="198"/>
    </location>
</feature>
<evidence type="ECO:0000256" key="2">
    <source>
        <dbReference type="ARBA" id="ARBA00006143"/>
    </source>
</evidence>
<dbReference type="RefSeq" id="WP_015597163.1">
    <property type="nucleotide sequence ID" value="NC_021172.1"/>
</dbReference>
<dbReference type="HOGENOM" id="CLU_053225_0_2_5"/>
<dbReference type="GO" id="GO:0016020">
    <property type="term" value="C:membrane"/>
    <property type="evidence" value="ECO:0007669"/>
    <property type="project" value="UniProtKB-SubCell"/>
</dbReference>
<comment type="similarity">
    <text evidence="2">Belongs to the DsbD family.</text>
</comment>
<feature type="transmembrane region" description="Helical" evidence="7">
    <location>
        <begin position="219"/>
        <end position="239"/>
    </location>
</feature>
<feature type="transmembrane region" description="Helical" evidence="7">
    <location>
        <begin position="20"/>
        <end position="42"/>
    </location>
</feature>
<evidence type="ECO:0000313" key="10">
    <source>
        <dbReference type="Proteomes" id="UP000005952"/>
    </source>
</evidence>
<accession>N0B9C5</accession>
<proteinExistence type="inferred from homology"/>
<evidence type="ECO:0000256" key="7">
    <source>
        <dbReference type="SAM" id="Phobius"/>
    </source>
</evidence>
<dbReference type="InterPro" id="IPR051790">
    <property type="entry name" value="Cytochrome_c-biogenesis_DsbD"/>
</dbReference>
<evidence type="ECO:0000313" key="9">
    <source>
        <dbReference type="EMBL" id="AGK57126.1"/>
    </source>
</evidence>
<feature type="transmembrane region" description="Helical" evidence="7">
    <location>
        <begin position="98"/>
        <end position="118"/>
    </location>
</feature>
<sequence>MSYIQAWLEQVSLASPLGFAVMALAGLVMGIAPSSYPLATVVAGCVGGQTRGEQKAWLSSRGLVLSAGFVLGIATVDAVIGVLVGFLGFAIIRALAGSLAVTNLALGLLLIVLGLALLRKIRFFTPVLSPRPHRVQSFAAAYALGVPFGLSVCPACTPMVLPVLGAAALSGTPWLGGALLLVFGIARGAPLLLVGAAAERLKDLPRVMMLAPAVERVSGVLLLLAALYFLYQSAVYAGFLPPLGVLGTP</sequence>
<dbReference type="PANTHER" id="PTHR31272">
    <property type="entry name" value="CYTOCHROME C-TYPE BIOGENESIS PROTEIN HI_1454-RELATED"/>
    <property type="match status" value="1"/>
</dbReference>
<evidence type="ECO:0000256" key="6">
    <source>
        <dbReference type="ARBA" id="ARBA00023136"/>
    </source>
</evidence>
<dbReference type="PANTHER" id="PTHR31272:SF6">
    <property type="entry name" value="CYTOCHROME C-TYPE BIOGENESIS CCDA-LIKE CHLOROPLASTIC PROTEIN"/>
    <property type="match status" value="1"/>
</dbReference>